<sequence>MSESTSYLDMEFMSQAKLLINSMNHKLHGMQLLLLYDPLW</sequence>
<organism evidence="1">
    <name type="scientific">Arundo donax</name>
    <name type="common">Giant reed</name>
    <name type="synonym">Donax arundinaceus</name>
    <dbReference type="NCBI Taxonomy" id="35708"/>
    <lineage>
        <taxon>Eukaryota</taxon>
        <taxon>Viridiplantae</taxon>
        <taxon>Streptophyta</taxon>
        <taxon>Embryophyta</taxon>
        <taxon>Tracheophyta</taxon>
        <taxon>Spermatophyta</taxon>
        <taxon>Magnoliopsida</taxon>
        <taxon>Liliopsida</taxon>
        <taxon>Poales</taxon>
        <taxon>Poaceae</taxon>
        <taxon>PACMAD clade</taxon>
        <taxon>Arundinoideae</taxon>
        <taxon>Arundineae</taxon>
        <taxon>Arundo</taxon>
    </lineage>
</organism>
<protein>
    <submittedName>
        <fullName evidence="1">Uncharacterized protein</fullName>
    </submittedName>
</protein>
<accession>A0A0A9FQ56</accession>
<reference evidence="1" key="2">
    <citation type="journal article" date="2015" name="Data Brief">
        <title>Shoot transcriptome of the giant reed, Arundo donax.</title>
        <authorList>
            <person name="Barrero R.A."/>
            <person name="Guerrero F.D."/>
            <person name="Moolhuijzen P."/>
            <person name="Goolsby J.A."/>
            <person name="Tidwell J."/>
            <person name="Bellgard S.E."/>
            <person name="Bellgard M.I."/>
        </authorList>
    </citation>
    <scope>NUCLEOTIDE SEQUENCE</scope>
    <source>
        <tissue evidence="1">Shoot tissue taken approximately 20 cm above the soil surface</tissue>
    </source>
</reference>
<name>A0A0A9FQ56_ARUDO</name>
<evidence type="ECO:0000313" key="1">
    <source>
        <dbReference type="EMBL" id="JAE14945.1"/>
    </source>
</evidence>
<dbReference type="EMBL" id="GBRH01182951">
    <property type="protein sequence ID" value="JAE14945.1"/>
    <property type="molecule type" value="Transcribed_RNA"/>
</dbReference>
<reference evidence="1" key="1">
    <citation type="submission" date="2014-09" db="EMBL/GenBank/DDBJ databases">
        <authorList>
            <person name="Magalhaes I.L.F."/>
            <person name="Oliveira U."/>
            <person name="Santos F.R."/>
            <person name="Vidigal T.H.D.A."/>
            <person name="Brescovit A.D."/>
            <person name="Santos A.J."/>
        </authorList>
    </citation>
    <scope>NUCLEOTIDE SEQUENCE</scope>
    <source>
        <tissue evidence="1">Shoot tissue taken approximately 20 cm above the soil surface</tissue>
    </source>
</reference>
<dbReference type="AlphaFoldDB" id="A0A0A9FQ56"/>
<proteinExistence type="predicted"/>